<evidence type="ECO:0000256" key="7">
    <source>
        <dbReference type="ARBA" id="ARBA00023274"/>
    </source>
</evidence>
<dbReference type="InterPro" id="IPR011989">
    <property type="entry name" value="ARM-like"/>
</dbReference>
<dbReference type="GO" id="GO:0030686">
    <property type="term" value="C:90S preribosome"/>
    <property type="evidence" value="ECO:0007669"/>
    <property type="project" value="TreeGrafter"/>
</dbReference>
<evidence type="ECO:0000256" key="10">
    <source>
        <dbReference type="SAM" id="MobiDB-lite"/>
    </source>
</evidence>
<dbReference type="OrthoDB" id="31183at2759"/>
<dbReference type="EMBL" id="CAACVR010000012">
    <property type="protein sequence ID" value="VEU21465.1"/>
    <property type="molecule type" value="Genomic_DNA"/>
</dbReference>
<dbReference type="InterPro" id="IPR021133">
    <property type="entry name" value="HEAT_type_2"/>
</dbReference>
<evidence type="ECO:0000256" key="3">
    <source>
        <dbReference type="ARBA" id="ARBA00015399"/>
    </source>
</evidence>
<feature type="repeat" description="HEAT" evidence="8">
    <location>
        <begin position="1713"/>
        <end position="1751"/>
    </location>
</feature>
<evidence type="ECO:0000259" key="11">
    <source>
        <dbReference type="SMART" id="SM01036"/>
    </source>
</evidence>
<keyword evidence="5 9" id="KW-0698">rRNA processing</keyword>
<dbReference type="GO" id="GO:0032040">
    <property type="term" value="C:small-subunit processome"/>
    <property type="evidence" value="ECO:0007669"/>
    <property type="project" value="TreeGrafter"/>
</dbReference>
<dbReference type="Gene3D" id="1.25.10.10">
    <property type="entry name" value="Leucine-rich Repeat Variant"/>
    <property type="match status" value="1"/>
</dbReference>
<evidence type="ECO:0000313" key="13">
    <source>
        <dbReference type="Proteomes" id="UP000290900"/>
    </source>
</evidence>
<dbReference type="SUPFAM" id="SSF48371">
    <property type="entry name" value="ARM repeat"/>
    <property type="match status" value="1"/>
</dbReference>
<dbReference type="SMART" id="SM01036">
    <property type="entry name" value="BP28CT"/>
    <property type="match status" value="1"/>
</dbReference>
<dbReference type="PANTHER" id="PTHR13457">
    <property type="entry name" value="BAP28"/>
    <property type="match status" value="1"/>
</dbReference>
<evidence type="ECO:0000256" key="1">
    <source>
        <dbReference type="ARBA" id="ARBA00004604"/>
    </source>
</evidence>
<evidence type="ECO:0000313" key="12">
    <source>
        <dbReference type="EMBL" id="VEU21465.1"/>
    </source>
</evidence>
<comment type="subunit">
    <text evidence="9">Component of the ribosomal small subunit (SSU) processome.</text>
</comment>
<proteinExistence type="inferred from homology"/>
<evidence type="ECO:0000256" key="9">
    <source>
        <dbReference type="RuleBase" id="RU367065"/>
    </source>
</evidence>
<dbReference type="GO" id="GO:0030515">
    <property type="term" value="F:snoRNA binding"/>
    <property type="evidence" value="ECO:0007669"/>
    <property type="project" value="TreeGrafter"/>
</dbReference>
<organism evidence="12 13">
    <name type="scientific">Brettanomyces naardenensis</name>
    <name type="common">Yeast</name>
    <dbReference type="NCBI Taxonomy" id="13370"/>
    <lineage>
        <taxon>Eukaryota</taxon>
        <taxon>Fungi</taxon>
        <taxon>Dikarya</taxon>
        <taxon>Ascomycota</taxon>
        <taxon>Saccharomycotina</taxon>
        <taxon>Pichiomycetes</taxon>
        <taxon>Pichiales</taxon>
        <taxon>Pichiaceae</taxon>
        <taxon>Brettanomyces</taxon>
    </lineage>
</organism>
<reference evidence="12 13" key="1">
    <citation type="submission" date="2018-12" db="EMBL/GenBank/DDBJ databases">
        <authorList>
            <person name="Tiukova I."/>
            <person name="Dainat J."/>
        </authorList>
    </citation>
    <scope>NUCLEOTIDE SEQUENCE [LARGE SCALE GENOMIC DNA]</scope>
</reference>
<dbReference type="InterPro" id="IPR012954">
    <property type="entry name" value="BP28_C_dom"/>
</dbReference>
<dbReference type="GO" id="GO:0034455">
    <property type="term" value="C:t-UTP complex"/>
    <property type="evidence" value="ECO:0007669"/>
    <property type="project" value="TreeGrafter"/>
</dbReference>
<dbReference type="GO" id="GO:0000462">
    <property type="term" value="P:maturation of SSU-rRNA from tricistronic rRNA transcript (SSU-rRNA, 5.8S rRNA, LSU-rRNA)"/>
    <property type="evidence" value="ECO:0007669"/>
    <property type="project" value="TreeGrafter"/>
</dbReference>
<evidence type="ECO:0000256" key="8">
    <source>
        <dbReference type="PROSITE-ProRule" id="PRU00103"/>
    </source>
</evidence>
<dbReference type="PROSITE" id="PS50077">
    <property type="entry name" value="HEAT_REPEAT"/>
    <property type="match status" value="1"/>
</dbReference>
<dbReference type="Proteomes" id="UP000290900">
    <property type="component" value="Unassembled WGS sequence"/>
</dbReference>
<dbReference type="PANTHER" id="PTHR13457:SF1">
    <property type="entry name" value="HEAT REPEAT-CONTAINING PROTEIN 1"/>
    <property type="match status" value="1"/>
</dbReference>
<keyword evidence="13" id="KW-1185">Reference proteome</keyword>
<dbReference type="InterPro" id="IPR016024">
    <property type="entry name" value="ARM-type_fold"/>
</dbReference>
<dbReference type="Pfam" id="PF23243">
    <property type="entry name" value="HEAT_HEATR1"/>
    <property type="match status" value="1"/>
</dbReference>
<name>A0A448YKJ8_BRENA</name>
<protein>
    <recommendedName>
        <fullName evidence="3 9">U3 small nucleolar RNA-associated protein 10</fullName>
    </recommendedName>
</protein>
<comment type="similarity">
    <text evidence="2 9">Belongs to the HEATR1/UTP10 family.</text>
</comment>
<comment type="subcellular location">
    <subcellularLocation>
        <location evidence="1 9">Nucleus</location>
        <location evidence="1 9">Nucleolus</location>
    </subcellularLocation>
</comment>
<keyword evidence="6 9" id="KW-0539">Nucleus</keyword>
<dbReference type="GO" id="GO:0045943">
    <property type="term" value="P:positive regulation of transcription by RNA polymerase I"/>
    <property type="evidence" value="ECO:0007669"/>
    <property type="project" value="TreeGrafter"/>
</dbReference>
<dbReference type="InterPro" id="IPR022125">
    <property type="entry name" value="U3snoRNP10_N"/>
</dbReference>
<feature type="region of interest" description="Disordered" evidence="10">
    <location>
        <begin position="817"/>
        <end position="836"/>
    </location>
</feature>
<dbReference type="InParanoid" id="A0A448YKJ8"/>
<keyword evidence="7 9" id="KW-0687">Ribonucleoprotein</keyword>
<keyword evidence="4 9" id="KW-0690">Ribosome biogenesis</keyword>
<gene>
    <name evidence="12" type="ORF">BRENAR_LOCUS2198</name>
</gene>
<comment type="function">
    <text evidence="9">Involved in nucleolar processing of pre-18S ribosomal RNA.</text>
</comment>
<dbReference type="Pfam" id="PF12397">
    <property type="entry name" value="U3snoRNP10"/>
    <property type="match status" value="1"/>
</dbReference>
<evidence type="ECO:0000256" key="5">
    <source>
        <dbReference type="ARBA" id="ARBA00022552"/>
    </source>
</evidence>
<dbReference type="STRING" id="13370.A0A448YKJ8"/>
<dbReference type="Pfam" id="PF08146">
    <property type="entry name" value="BP28CT"/>
    <property type="match status" value="1"/>
</dbReference>
<evidence type="ECO:0000256" key="2">
    <source>
        <dbReference type="ARBA" id="ARBA00010559"/>
    </source>
</evidence>
<dbReference type="InterPro" id="IPR056473">
    <property type="entry name" value="HEAT_Utp10/HEAT1"/>
</dbReference>
<sequence length="1753" mass="194895">MSLADQLVNISQASEAVALDRKRRSKLHSVSFLYDPHYAATQDFETIFADSSDALMKLEALDSRFTRFRDTIFSEFSIGIDRQTQTKEQNENLDRTINAFLSLVAPYWHLAISIKAAEWPLRRFSMNVYNAEYILLTTLPYFDQPVFERILYVIPKLPTMFQWLTGFKKAGRCPARTSLTRAFADIDFFSLYSKFINEEAAHHNQYRKQLVFFVTMSVSAMAALSSGGSHSLSEFISLSLESASSLLSSGDNESRVSAYTILAVVSSSVPLSRDVILASIDTILLSSTLTSAAFRCILKLFQNIQSDPLNPLPPATMEKLPVDLFASESSYLPLLKSTPYSNRFSTSCLRALIKSGKGFESDALDSLKDAYFSGKQLALLEEDALDQVRSAEGGALAPLFRFLAAENKDAFRRILKQSKTSLNDLEMLLQTTIFETSCAEEVREEVVVVEKEPPKKLSQQLEDSKTEVVSFLVSDRVVNETFQKLQGLFLKSISQQSVGAFLRICFTGSDAIVSFLLRVAVDSNVPLRGRTYALKMIRITLESLDQSTLIYQILPVLSTLFLDQAASIREGACDLLMYINNRGPSSTKTILLKSIYGSDNTAAMISPKDGSLFVSKLAENAQMFKLDADSFVKSFDVGGKRLAQVVLAFYASHAIKTNIPDIKAKLMKITSSGCSLIKGASSPAEIFNDFLSGYLKTRDQWLEACVETGSDFDDFEKQVLNLVGEEEKNESAIALIEDALTSSFDRCATLAKDRLVAIFPSLQFGDQIRIINCVLERGLADNSSVVYDPVELLESLHLTDDIFVQLLKGSVVGASTQQQGNVPKRRRRSSASTRQAMKETEVSSLANVHLRKVTVLLDVLYHFSLASSFRPSLDLLKLLFTILDDLETLGMDGKLPVLYSQETLASCMSNVVESLKYAHTSINDTSAIRADIIVSSIRSSDSPQAQNKLLLVIAALASLSPELVLHSVMPIFTFMGAHTIRQDDEFSTHVVEETILCVIPALASTAKSGMAEEVDFLLTSFVGAFPHIPRHRRVRLFTTLARTLGSQLSVHLILFLCGQQYAAAYAKHNMANCSALIDFSSTFLQSFAPEEQLDSARKYISLWKEIPENVVAPDSQVFVNLTSRVIFGPSIVAMNKSELYNLRKGLVSYLRHSLIDSKTASGIPKLRLKMASEFLQNDDQLVLDIFSGLIKDILGLIDEYSNSFEDEEILKKFYKLLGNVLSLLPIQYFVKSIASTLTSSSNSLRTKRHVASLTSAKFELERADNPYAYEGVSTIVSVLLDNISSERDVELSQASFDALASFFQRFSDHIDSSLMMRSLEVAVGEAGILSTEAPELIVSSINCITSIVAVTGVKMIGYFPKIVAPLYGVFDGTAQGEEESSKLIQTSILVLFSTLVRKIPNFVTPNVKGFVDVTFRANLVSNAVKNSVLMTVVDHVDPKTVLPAFCNLWTKVSGLDSATIGLFLSALEIEIEKMEKKTAVSQSGTFIRFFLRALEFKGASEFDINTVNRIESDISKCGIQYVLKLNDKTFRPLFASIVRWAFDGEGASSSINEIDRLQSFFKFFNKLEENLRSIITSYYSYLLDSTESLLDRFSSGTIVNISLRRSVFISLTSSFKYDQSEYWQASTRFDPISKALCAQLVNIEDTIGKHLVKAITALVQDASSEDHNKQVNDLLMLHMKAECKPKEKVWAVKTLKNIYKKVGESWLSLLPQLVPLIAELLEDDDEEVEMEVRTGLAKVIERVMGEPLDRYLE</sequence>
<evidence type="ECO:0000256" key="4">
    <source>
        <dbReference type="ARBA" id="ARBA00022517"/>
    </source>
</evidence>
<feature type="domain" description="BP28 C-terminal" evidence="11">
    <location>
        <begin position="1476"/>
        <end position="1622"/>
    </location>
</feature>
<accession>A0A448YKJ8</accession>
<dbReference type="InterPro" id="IPR040191">
    <property type="entry name" value="UTP10"/>
</dbReference>
<evidence type="ECO:0000256" key="6">
    <source>
        <dbReference type="ARBA" id="ARBA00023242"/>
    </source>
</evidence>
<dbReference type="FunCoup" id="A0A448YKJ8">
    <property type="interactions" value="1168"/>
</dbReference>